<sequence>MVTYLIVIYTCLDLQPRRVSVRSYMGFSSQLLVFYPWVTHHVSHCDWLVLRSIV</sequence>
<gene>
    <name evidence="1" type="ORF">bas27_0081</name>
</gene>
<protein>
    <submittedName>
        <fullName evidence="1">Uncharacterized protein</fullName>
    </submittedName>
</protein>
<proteinExistence type="predicted"/>
<keyword evidence="2" id="KW-1185">Reference proteome</keyword>
<evidence type="ECO:0000313" key="2">
    <source>
        <dbReference type="Proteomes" id="UP000828574"/>
    </source>
</evidence>
<evidence type="ECO:0000313" key="1">
    <source>
        <dbReference type="EMBL" id="QXV85151.1"/>
    </source>
</evidence>
<dbReference type="EMBL" id="MZ501108">
    <property type="protein sequence ID" value="QXV85151.1"/>
    <property type="molecule type" value="Genomic_DNA"/>
</dbReference>
<dbReference type="Proteomes" id="UP000828574">
    <property type="component" value="Segment"/>
</dbReference>
<organism evidence="1 2">
    <name type="scientific">Escherichia phage TrudiGerster</name>
    <dbReference type="NCBI Taxonomy" id="2851991"/>
    <lineage>
        <taxon>Viruses</taxon>
        <taxon>Duplodnaviria</taxon>
        <taxon>Heunggongvirae</taxon>
        <taxon>Uroviricota</taxon>
        <taxon>Caudoviricetes</taxon>
        <taxon>Demerecviridae</taxon>
        <taxon>Markadamsvirinae</taxon>
        <taxon>Epseptimavirus</taxon>
        <taxon>Epseptimavirus trudigerster</taxon>
    </lineage>
</organism>
<name>A0AAE8B3X4_9CAUD</name>
<accession>A0AAE8B3X4</accession>
<dbReference type="GeneID" id="300968879"/>
<dbReference type="RefSeq" id="YP_011992247.1">
    <property type="nucleotide sequence ID" value="NC_105114.1"/>
</dbReference>
<reference evidence="2" key="1">
    <citation type="journal article" date="2021" name="PLoS Biol.">
        <title>Systematic exploration of Escherichia coli phage-host interactions with the BASEL phage collection.</title>
        <authorList>
            <person name="Maffei E."/>
            <person name="Shaidullina A."/>
            <person name="Burkolter M."/>
            <person name="Heyer Y."/>
            <person name="Estermann F."/>
            <person name="Druelle V."/>
            <person name="Sauer P."/>
            <person name="Willi L."/>
            <person name="Michaelis S."/>
            <person name="Hilbi H."/>
            <person name="Thaler D.S."/>
            <person name="Harms A."/>
        </authorList>
    </citation>
    <scope>NUCLEOTIDE SEQUENCE [LARGE SCALE GENOMIC DNA]</scope>
    <source>
        <strain evidence="2">Bas27</strain>
    </source>
</reference>